<organism evidence="1 2">
    <name type="scientific">Mya arenaria</name>
    <name type="common">Soft-shell clam</name>
    <dbReference type="NCBI Taxonomy" id="6604"/>
    <lineage>
        <taxon>Eukaryota</taxon>
        <taxon>Metazoa</taxon>
        <taxon>Spiralia</taxon>
        <taxon>Lophotrochozoa</taxon>
        <taxon>Mollusca</taxon>
        <taxon>Bivalvia</taxon>
        <taxon>Autobranchia</taxon>
        <taxon>Heteroconchia</taxon>
        <taxon>Euheterodonta</taxon>
        <taxon>Imparidentia</taxon>
        <taxon>Neoheterodontei</taxon>
        <taxon>Myida</taxon>
        <taxon>Myoidea</taxon>
        <taxon>Myidae</taxon>
        <taxon>Mya</taxon>
    </lineage>
</organism>
<name>A0ABY7FZP9_MYAAR</name>
<accession>A0ABY7FZP9</accession>
<dbReference type="EMBL" id="CP111025">
    <property type="protein sequence ID" value="WAR26634.1"/>
    <property type="molecule type" value="Genomic_DNA"/>
</dbReference>
<evidence type="ECO:0000313" key="1">
    <source>
        <dbReference type="EMBL" id="WAR26634.1"/>
    </source>
</evidence>
<reference evidence="1" key="1">
    <citation type="submission" date="2022-11" db="EMBL/GenBank/DDBJ databases">
        <title>Centuries of genome instability and evolution in soft-shell clam transmissible cancer (bioRxiv).</title>
        <authorList>
            <person name="Hart S.F.M."/>
            <person name="Yonemitsu M.A."/>
            <person name="Giersch R.M."/>
            <person name="Beal B.F."/>
            <person name="Arriagada G."/>
            <person name="Davis B.W."/>
            <person name="Ostrander E.A."/>
            <person name="Goff S.P."/>
            <person name="Metzger M.J."/>
        </authorList>
    </citation>
    <scope>NUCLEOTIDE SEQUENCE</scope>
    <source>
        <strain evidence="1">MELC-2E11</strain>
        <tissue evidence="1">Siphon/mantle</tissue>
    </source>
</reference>
<gene>
    <name evidence="1" type="ORF">MAR_012338</name>
</gene>
<evidence type="ECO:0000313" key="2">
    <source>
        <dbReference type="Proteomes" id="UP001164746"/>
    </source>
</evidence>
<dbReference type="Proteomes" id="UP001164746">
    <property type="component" value="Chromosome 14"/>
</dbReference>
<proteinExistence type="predicted"/>
<keyword evidence="2" id="KW-1185">Reference proteome</keyword>
<sequence length="110" mass="12244">CTVCNNVPPLCFQLHHVASCPEPYCINEVTNTADGSKTISRRCGTLRECNSDWWHTTSDDPDCQTYNPNGNVNKYIHCTFCCTTENCNADVVPKPGTLYTPPDDEVVDVK</sequence>
<feature type="non-terminal residue" evidence="1">
    <location>
        <position position="110"/>
    </location>
</feature>
<protein>
    <submittedName>
        <fullName evidence="1">Uncharacterized protein</fullName>
    </submittedName>
</protein>